<evidence type="ECO:0000313" key="1">
    <source>
        <dbReference type="EMBL" id="RUQ25986.1"/>
    </source>
</evidence>
<dbReference type="Pfam" id="PF07293">
    <property type="entry name" value="DUF1450"/>
    <property type="match status" value="1"/>
</dbReference>
<reference evidence="1 2" key="1">
    <citation type="submission" date="2018-12" db="EMBL/GenBank/DDBJ databases">
        <title>Bacillus chawlae sp. nov., Bacillus glennii sp. nov., and Bacillus saganii sp. nov. Isolated from the Vehicle Assembly Building at Kennedy Space Center where the Viking Spacecraft were Assembled.</title>
        <authorList>
            <person name="Seuylemezian A."/>
            <person name="Vaishampayan P."/>
        </authorList>
    </citation>
    <scope>NUCLEOTIDE SEQUENCE [LARGE SCALE GENOMIC DNA]</scope>
    <source>
        <strain evidence="1 2">L5</strain>
    </source>
</reference>
<gene>
    <name evidence="1" type="ORF">ELQ35_19440</name>
</gene>
<dbReference type="EMBL" id="RYZZ01000037">
    <property type="protein sequence ID" value="RUQ25986.1"/>
    <property type="molecule type" value="Genomic_DNA"/>
</dbReference>
<dbReference type="AlphaFoldDB" id="A0A3S0V867"/>
<dbReference type="Proteomes" id="UP000267430">
    <property type="component" value="Unassembled WGS sequence"/>
</dbReference>
<dbReference type="OrthoDB" id="2679644at2"/>
<accession>A0A3S0V867</accession>
<dbReference type="InterPro" id="IPR009910">
    <property type="entry name" value="DUF1450"/>
</dbReference>
<name>A0A3S0V867_9BACI</name>
<keyword evidence="2" id="KW-1185">Reference proteome</keyword>
<proteinExistence type="predicted"/>
<organism evidence="1 2">
    <name type="scientific">Peribacillus cavernae</name>
    <dbReference type="NCBI Taxonomy" id="1674310"/>
    <lineage>
        <taxon>Bacteria</taxon>
        <taxon>Bacillati</taxon>
        <taxon>Bacillota</taxon>
        <taxon>Bacilli</taxon>
        <taxon>Bacillales</taxon>
        <taxon>Bacillaceae</taxon>
        <taxon>Peribacillus</taxon>
    </lineage>
</organism>
<evidence type="ECO:0000313" key="2">
    <source>
        <dbReference type="Proteomes" id="UP000267430"/>
    </source>
</evidence>
<comment type="caution">
    <text evidence="1">The sequence shown here is derived from an EMBL/GenBank/DDBJ whole genome shotgun (WGS) entry which is preliminary data.</text>
</comment>
<sequence>MKEEDNVKSFITKMFSKEKKVTIEFCQNNLDRFLNEETFPLFQKFLTQPSVIYKEFECLSECKLCKKSPYAKADGEIIIGESPDDLLNKLKSLGSTR</sequence>
<protein>
    <submittedName>
        <fullName evidence="1">DUF1450 domain-containing protein</fullName>
    </submittedName>
</protein>